<organism evidence="1 2">
    <name type="scientific">Parascaris equorum</name>
    <name type="common">Equine roundworm</name>
    <dbReference type="NCBI Taxonomy" id="6256"/>
    <lineage>
        <taxon>Eukaryota</taxon>
        <taxon>Metazoa</taxon>
        <taxon>Ecdysozoa</taxon>
        <taxon>Nematoda</taxon>
        <taxon>Chromadorea</taxon>
        <taxon>Rhabditida</taxon>
        <taxon>Spirurina</taxon>
        <taxon>Ascaridomorpha</taxon>
        <taxon>Ascaridoidea</taxon>
        <taxon>Ascarididae</taxon>
        <taxon>Parascaris</taxon>
    </lineage>
</organism>
<protein>
    <submittedName>
        <fullName evidence="2">Uncharacterized protein</fullName>
    </submittedName>
</protein>
<name>A0A914RP94_PAREQ</name>
<evidence type="ECO:0000313" key="1">
    <source>
        <dbReference type="Proteomes" id="UP000887564"/>
    </source>
</evidence>
<dbReference type="WBParaSite" id="PEQ_0000372901-mRNA-1">
    <property type="protein sequence ID" value="PEQ_0000372901-mRNA-1"/>
    <property type="gene ID" value="PEQ_0000372901"/>
</dbReference>
<sequence length="52" mass="5919">MIRRLEFSSLVSTTIFHCCVSSDVYGKPSVLISARITFTLKQYLRLNLLLAL</sequence>
<keyword evidence="1" id="KW-1185">Reference proteome</keyword>
<dbReference type="Proteomes" id="UP000887564">
    <property type="component" value="Unplaced"/>
</dbReference>
<accession>A0A914RP94</accession>
<dbReference type="AlphaFoldDB" id="A0A914RP94"/>
<evidence type="ECO:0000313" key="2">
    <source>
        <dbReference type="WBParaSite" id="PEQ_0000372901-mRNA-1"/>
    </source>
</evidence>
<reference evidence="2" key="1">
    <citation type="submission" date="2022-11" db="UniProtKB">
        <authorList>
            <consortium name="WormBaseParasite"/>
        </authorList>
    </citation>
    <scope>IDENTIFICATION</scope>
</reference>
<proteinExistence type="predicted"/>